<dbReference type="PANTHER" id="PTHR43200:SF6">
    <property type="entry name" value="3'(2'),5'-BISPHOSPHATE NUCLEOTIDASE"/>
    <property type="match status" value="1"/>
</dbReference>
<dbReference type="GO" id="GO:0046872">
    <property type="term" value="F:metal ion binding"/>
    <property type="evidence" value="ECO:0007669"/>
    <property type="project" value="UniProtKB-KW"/>
</dbReference>
<dbReference type="KEGG" id="crz:D1345_06030"/>
<evidence type="ECO:0000256" key="2">
    <source>
        <dbReference type="ARBA" id="ARBA00009759"/>
    </source>
</evidence>
<gene>
    <name evidence="7" type="ORF">D1345_06030</name>
</gene>
<evidence type="ECO:0000256" key="3">
    <source>
        <dbReference type="ARBA" id="ARBA00022723"/>
    </source>
</evidence>
<reference evidence="7 8" key="1">
    <citation type="submission" date="2018-08" db="EMBL/GenBank/DDBJ databases">
        <title>Complete genome sequence of JP2-74.</title>
        <authorList>
            <person name="Wu L."/>
        </authorList>
    </citation>
    <scope>NUCLEOTIDE SEQUENCE [LARGE SCALE GENOMIC DNA]</scope>
    <source>
        <strain evidence="7 8">JP2-74</strain>
    </source>
</reference>
<evidence type="ECO:0000313" key="7">
    <source>
        <dbReference type="EMBL" id="AXT45761.1"/>
    </source>
</evidence>
<evidence type="ECO:0000256" key="5">
    <source>
        <dbReference type="ARBA" id="ARBA00022842"/>
    </source>
</evidence>
<dbReference type="AlphaFoldDB" id="A0AAD0W7X9"/>
<keyword evidence="8" id="KW-1185">Reference proteome</keyword>
<feature type="binding site" evidence="6">
    <location>
        <position position="90"/>
    </location>
    <ligand>
        <name>Mg(2+)</name>
        <dbReference type="ChEBI" id="CHEBI:18420"/>
        <label>2</label>
    </ligand>
</feature>
<dbReference type="PANTHER" id="PTHR43200">
    <property type="entry name" value="PHOSPHATASE"/>
    <property type="match status" value="1"/>
</dbReference>
<name>A0AAD0W7X9_9NEIS</name>
<dbReference type="Gene3D" id="3.40.190.80">
    <property type="match status" value="1"/>
</dbReference>
<dbReference type="GO" id="GO:0016791">
    <property type="term" value="F:phosphatase activity"/>
    <property type="evidence" value="ECO:0007669"/>
    <property type="project" value="UniProtKB-ARBA"/>
</dbReference>
<dbReference type="PRINTS" id="PR00377">
    <property type="entry name" value="IMPHPHTASES"/>
</dbReference>
<feature type="binding site" evidence="6">
    <location>
        <position position="87"/>
    </location>
    <ligand>
        <name>Mg(2+)</name>
        <dbReference type="ChEBI" id="CHEBI:18420"/>
        <label>1</label>
        <note>catalytic</note>
    </ligand>
</feature>
<comment type="similarity">
    <text evidence="2">Belongs to the inositol monophosphatase superfamily.</text>
</comment>
<protein>
    <submittedName>
        <fullName evidence="7">Inositol monophosphatase</fullName>
    </submittedName>
</protein>
<organism evidence="7 8">
    <name type="scientific">Chromobacterium rhizoryzae</name>
    <dbReference type="NCBI Taxonomy" id="1778675"/>
    <lineage>
        <taxon>Bacteria</taxon>
        <taxon>Pseudomonadati</taxon>
        <taxon>Pseudomonadota</taxon>
        <taxon>Betaproteobacteria</taxon>
        <taxon>Neisseriales</taxon>
        <taxon>Chromobacteriaceae</taxon>
        <taxon>Chromobacterium</taxon>
    </lineage>
</organism>
<dbReference type="Gene3D" id="3.30.540.10">
    <property type="entry name" value="Fructose-1,6-Bisphosphatase, subunit A, domain 1"/>
    <property type="match status" value="1"/>
</dbReference>
<evidence type="ECO:0000256" key="4">
    <source>
        <dbReference type="ARBA" id="ARBA00022801"/>
    </source>
</evidence>
<proteinExistence type="inferred from homology"/>
<keyword evidence="3 6" id="KW-0479">Metal-binding</keyword>
<keyword evidence="4" id="KW-0378">Hydrolase</keyword>
<keyword evidence="5 6" id="KW-0460">Magnesium</keyword>
<dbReference type="EMBL" id="CP031968">
    <property type="protein sequence ID" value="AXT45761.1"/>
    <property type="molecule type" value="Genomic_DNA"/>
</dbReference>
<feature type="binding site" evidence="6">
    <location>
        <position position="89"/>
    </location>
    <ligand>
        <name>Mg(2+)</name>
        <dbReference type="ChEBI" id="CHEBI:18420"/>
        <label>1</label>
        <note>catalytic</note>
    </ligand>
</feature>
<feature type="binding site" evidence="6">
    <location>
        <position position="215"/>
    </location>
    <ligand>
        <name>Mg(2+)</name>
        <dbReference type="ChEBI" id="CHEBI:18420"/>
        <label>1</label>
        <note>catalytic</note>
    </ligand>
</feature>
<dbReference type="InterPro" id="IPR000760">
    <property type="entry name" value="Inositol_monophosphatase-like"/>
</dbReference>
<dbReference type="InterPro" id="IPR051090">
    <property type="entry name" value="Inositol_monoP_superfamily"/>
</dbReference>
<feature type="binding site" evidence="6">
    <location>
        <position position="71"/>
    </location>
    <ligand>
        <name>Mg(2+)</name>
        <dbReference type="ChEBI" id="CHEBI:18420"/>
        <label>1</label>
        <note>catalytic</note>
    </ligand>
</feature>
<dbReference type="CDD" id="cd01641">
    <property type="entry name" value="Bacterial_IMPase_like_1"/>
    <property type="match status" value="1"/>
</dbReference>
<evidence type="ECO:0000313" key="8">
    <source>
        <dbReference type="Proteomes" id="UP000259465"/>
    </source>
</evidence>
<evidence type="ECO:0000256" key="1">
    <source>
        <dbReference type="ARBA" id="ARBA00001946"/>
    </source>
</evidence>
<dbReference type="Proteomes" id="UP000259465">
    <property type="component" value="Chromosome"/>
</dbReference>
<dbReference type="SUPFAM" id="SSF56655">
    <property type="entry name" value="Carbohydrate phosphatase"/>
    <property type="match status" value="1"/>
</dbReference>
<sequence>MMRYSQGQLDEWLSFARELVADSRDLLASRSDWSSQFKPDRTLVTQLDLEIEQKLRERILLRYPGHGVLGEEFGVRERDAEWLWVLDPIDGTASFMAGMPVYGTLIALLHQGAPVLGVIDQPATDDCWIGRQGLPTLLFTRDGARECRTRGCASLERAFVSVSSPDFFLPEERPVWQGFCQRSGWRVYGGACRSYGLLASGRTDLALDAGLKLYDYAAMRPIIEGAGGVISDWEGRAITLDSGSRVLAAGDPARHREALDLIQRLG</sequence>
<evidence type="ECO:0000256" key="6">
    <source>
        <dbReference type="PIRSR" id="PIRSR600760-2"/>
    </source>
</evidence>
<dbReference type="GO" id="GO:0000105">
    <property type="term" value="P:L-histidine biosynthetic process"/>
    <property type="evidence" value="ECO:0007669"/>
    <property type="project" value="TreeGrafter"/>
</dbReference>
<comment type="cofactor">
    <cofactor evidence="1 6">
        <name>Mg(2+)</name>
        <dbReference type="ChEBI" id="CHEBI:18420"/>
    </cofactor>
</comment>
<accession>A0AAD0W7X9</accession>
<dbReference type="RefSeq" id="WP_118266809.1">
    <property type="nucleotide sequence ID" value="NZ_CP031968.1"/>
</dbReference>
<dbReference type="Pfam" id="PF00459">
    <property type="entry name" value="Inositol_P"/>
    <property type="match status" value="1"/>
</dbReference>